<dbReference type="PROSITE" id="PS51723">
    <property type="entry name" value="PEPTIDASE_M60"/>
    <property type="match status" value="1"/>
</dbReference>
<evidence type="ECO:0000313" key="2">
    <source>
        <dbReference type="EMBL" id="OON34659.1"/>
    </source>
</evidence>
<feature type="domain" description="Peptidase M60" evidence="1">
    <location>
        <begin position="28"/>
        <end position="327"/>
    </location>
</feature>
<dbReference type="InterPro" id="IPR042279">
    <property type="entry name" value="Pep_M60_3"/>
</dbReference>
<dbReference type="Gene3D" id="2.60.120.1250">
    <property type="entry name" value="Peptidase M60, enhancin-like domain 1"/>
    <property type="match status" value="1"/>
</dbReference>
<keyword evidence="3" id="KW-1185">Reference proteome</keyword>
<sequence length="769" mass="88035">MMPSNKLIQRGLPSDIAKRDHRRWFNPHPTQSTGLWCEAGDSLEIVCHYNGEIPSSAPKLWIYPVTESADAPESKSRQSVQLNFGTQRITAQNRGIIYFAAPNFPLDSEIYAQVVSGARRMPRFVLGLDTQQTWNQALEDFSNAPYGELVGQRMIVAMPLHVLKENIDNPQKVCGLWDKIVSLAEECYGLHTNYPRPHQATPFQYIFETKPSSTGGYMSASNAWLGTNFSGAYCVCNSRYLTEDGWGPWHELGHHYQLDDVRWDGLGEVTVNIVSLYVQSALNGRATRLDSIWPEVFEYFNENDRDYSRLGLFHQVAMFWQLTLAFGRDFHARLGQRYRILKETERPQNSNEKIQRFILECSRVSGFNLLTFFEQWGLKTLPETEREINNMGLLDLTKPIWKNTDENPVYQFPVQEQSITGQINLPEHIHENGIFDVSAFVTNKNHNTLSYQWEIPEGFSFLSSPENQSVTISTPRDVIQNSSALIRVFVSTSDGREMVIGGKLHLKVTGEREIYSEEHIDIAMMRKYKTDKLHEWSDSRQGKVGDIYLGAWSDGSREYFRLKHTPYWYFPTDQKDNSWWEFLFKYTDQYCLDNTNPADIVTRKNHLYGFRSAPLSEAVFIERIGALSISGGDIGTNLTEEFFHTAGRYIVEVYNRSDIRNKTNVILEILETSLVVQHTRIVGAAGYPMSNQMFLQRAGATTLDGSSITLTPTPADCIHKGHYLIVLKAGKNNQYTCNVIYDVISPIPPHRSHILWDQDSDETWCGTKN</sequence>
<dbReference type="PANTHER" id="PTHR15730:SF5">
    <property type="entry name" value="SI:CH211-210B2.2-RELATED"/>
    <property type="match status" value="1"/>
</dbReference>
<dbReference type="STRING" id="1926881.BTJ39_23675"/>
<dbReference type="Pfam" id="PF13402">
    <property type="entry name" value="Peptidase_M60"/>
    <property type="match status" value="1"/>
</dbReference>
<dbReference type="AlphaFoldDB" id="A0A1S8Y6D0"/>
<comment type="caution">
    <text evidence="2">The sequence shown here is derived from an EMBL/GenBank/DDBJ whole genome shotgun (WGS) entry which is preliminary data.</text>
</comment>
<reference evidence="2 3" key="1">
    <citation type="submission" date="2016-12" db="EMBL/GenBank/DDBJ databases">
        <title>Izhakiella australiana sp. nov. of genus Izhakiella isolated from Australian desert.</title>
        <authorList>
            <person name="Ji M."/>
        </authorList>
    </citation>
    <scope>NUCLEOTIDE SEQUENCE [LARGE SCALE GENOMIC DNA]</scope>
    <source>
        <strain evidence="2 3">D4N98</strain>
    </source>
</reference>
<dbReference type="EMBL" id="MRUL01000040">
    <property type="protein sequence ID" value="OON34659.1"/>
    <property type="molecule type" value="Genomic_DNA"/>
</dbReference>
<proteinExistence type="predicted"/>
<dbReference type="Proteomes" id="UP000190667">
    <property type="component" value="Unassembled WGS sequence"/>
</dbReference>
<dbReference type="InterPro" id="IPR031161">
    <property type="entry name" value="Peptidase_M60_dom"/>
</dbReference>
<dbReference type="Gene3D" id="3.30.160.280">
    <property type="match status" value="1"/>
</dbReference>
<evidence type="ECO:0000313" key="3">
    <source>
        <dbReference type="Proteomes" id="UP000190667"/>
    </source>
</evidence>
<dbReference type="Gene3D" id="1.10.390.30">
    <property type="entry name" value="Peptidase M60, enhancin-like domain 3"/>
    <property type="match status" value="1"/>
</dbReference>
<gene>
    <name evidence="2" type="ORF">BTJ39_23675</name>
</gene>
<dbReference type="Gene3D" id="3.40.390.80">
    <property type="entry name" value="Peptidase M60, enhancin-like domain 2"/>
    <property type="match status" value="1"/>
</dbReference>
<dbReference type="SMART" id="SM01276">
    <property type="entry name" value="M60-like"/>
    <property type="match status" value="1"/>
</dbReference>
<protein>
    <recommendedName>
        <fullName evidence="1">Peptidase M60 domain-containing protein</fullName>
    </recommendedName>
</protein>
<organism evidence="2 3">
    <name type="scientific">Izhakiella australiensis</name>
    <dbReference type="NCBI Taxonomy" id="1926881"/>
    <lineage>
        <taxon>Bacteria</taxon>
        <taxon>Pseudomonadati</taxon>
        <taxon>Pseudomonadota</taxon>
        <taxon>Gammaproteobacteria</taxon>
        <taxon>Enterobacterales</taxon>
        <taxon>Erwiniaceae</taxon>
        <taxon>Izhakiella</taxon>
    </lineage>
</organism>
<name>A0A1S8Y6D0_9GAMM</name>
<dbReference type="InterPro" id="IPR051244">
    <property type="entry name" value="TCAF"/>
</dbReference>
<dbReference type="PANTHER" id="PTHR15730">
    <property type="entry name" value="EXPERIMENTAL AUTOIMMUNE PROSTATITIS ANTIGEN 2-RELATED"/>
    <property type="match status" value="1"/>
</dbReference>
<accession>A0A1S8Y6D0</accession>
<dbReference type="RefSeq" id="WP_078005118.1">
    <property type="nucleotide sequence ID" value="NZ_MRUL01000040.1"/>
</dbReference>
<dbReference type="OrthoDB" id="8320584at2"/>
<evidence type="ECO:0000259" key="1">
    <source>
        <dbReference type="PROSITE" id="PS51723"/>
    </source>
</evidence>